<dbReference type="Gene3D" id="3.40.50.720">
    <property type="entry name" value="NAD(P)-binding Rossmann-like Domain"/>
    <property type="match status" value="1"/>
</dbReference>
<keyword evidence="6" id="KW-0479">Metal-binding</keyword>
<dbReference type="PRINTS" id="PR00419">
    <property type="entry name" value="ADXRDTASE"/>
</dbReference>
<comment type="similarity">
    <text evidence="3">In the N-terminal section; belongs to the NADH:flavin oxidoreductase/NADH oxidase family.</text>
</comment>
<gene>
    <name evidence="12" type="ORF">FJZ00_11775</name>
</gene>
<feature type="non-terminal residue" evidence="12">
    <location>
        <position position="1"/>
    </location>
</feature>
<evidence type="ECO:0000259" key="10">
    <source>
        <dbReference type="Pfam" id="PF00724"/>
    </source>
</evidence>
<organism evidence="12 13">
    <name type="scientific">Candidatus Tanganyikabacteria bacterium</name>
    <dbReference type="NCBI Taxonomy" id="2961651"/>
    <lineage>
        <taxon>Bacteria</taxon>
        <taxon>Bacillati</taxon>
        <taxon>Candidatus Sericytochromatia</taxon>
        <taxon>Candidatus Tanganyikabacteria</taxon>
    </lineage>
</organism>
<evidence type="ECO:0000256" key="1">
    <source>
        <dbReference type="ARBA" id="ARBA00001917"/>
    </source>
</evidence>
<feature type="domain" description="FAD/NAD(P)-binding" evidence="11">
    <location>
        <begin position="183"/>
        <end position="310"/>
    </location>
</feature>
<evidence type="ECO:0000259" key="11">
    <source>
        <dbReference type="Pfam" id="PF07992"/>
    </source>
</evidence>
<dbReference type="Proteomes" id="UP000703893">
    <property type="component" value="Unassembled WGS sequence"/>
</dbReference>
<evidence type="ECO:0000256" key="4">
    <source>
        <dbReference type="ARBA" id="ARBA00022630"/>
    </source>
</evidence>
<comment type="cofactor">
    <cofactor evidence="2">
        <name>[4Fe-4S] cluster</name>
        <dbReference type="ChEBI" id="CHEBI:49883"/>
    </cofactor>
</comment>
<keyword evidence="4" id="KW-0285">Flavoprotein</keyword>
<keyword evidence="8" id="KW-0408">Iron</keyword>
<protein>
    <submittedName>
        <fullName evidence="12">FAD-dependent oxidoreductase</fullName>
    </submittedName>
</protein>
<sequence>HEKYEFPGAGLRYEGQFRYLSHKPGGAGEPSQFVLERIAALARALEAAGASIFNTGIGWHEARIPTIAAPVPRAAFAWLARKLKGEVGIPVCTSNRINAPEVAERLLADGDADLVSLARPFLADADFVAKALAGKPEAINTCIACNQACLDKIFKLETATCLVNPRACHETELRPQPARRPRRIAVVGAGPAGLACAPALAERGHRVDLYDAAPEIGGQFNMAKRIPGKEEFAQTLRYYGHRLAELGVALHLATRVEAAMLEPFDEVVLATGVVPRSPGIPGQDHPMVLSHVDVLAKGAAVGARVAIVGADVAAELDAMRAIDQGYRLALKL</sequence>
<comment type="cofactor">
    <cofactor evidence="1">
        <name>FMN</name>
        <dbReference type="ChEBI" id="CHEBI:58210"/>
    </cofactor>
</comment>
<dbReference type="AlphaFoldDB" id="A0A938BP42"/>
<dbReference type="InterPro" id="IPR051793">
    <property type="entry name" value="NADH:flavin_oxidoreductase"/>
</dbReference>
<dbReference type="PANTHER" id="PTHR42917">
    <property type="entry name" value="2,4-DIENOYL-COA REDUCTASE"/>
    <property type="match status" value="1"/>
</dbReference>
<dbReference type="InterPro" id="IPR023753">
    <property type="entry name" value="FAD/NAD-binding_dom"/>
</dbReference>
<keyword evidence="7" id="KW-0560">Oxidoreductase</keyword>
<dbReference type="SUPFAM" id="SSF51395">
    <property type="entry name" value="FMN-linked oxidoreductases"/>
    <property type="match status" value="1"/>
</dbReference>
<evidence type="ECO:0000256" key="7">
    <source>
        <dbReference type="ARBA" id="ARBA00023002"/>
    </source>
</evidence>
<keyword evidence="5" id="KW-0288">FMN</keyword>
<evidence type="ECO:0000313" key="13">
    <source>
        <dbReference type="Proteomes" id="UP000703893"/>
    </source>
</evidence>
<dbReference type="Pfam" id="PF00724">
    <property type="entry name" value="Oxidored_FMN"/>
    <property type="match status" value="1"/>
</dbReference>
<accession>A0A938BP42</accession>
<evidence type="ECO:0000313" key="12">
    <source>
        <dbReference type="EMBL" id="MBM3275825.1"/>
    </source>
</evidence>
<evidence type="ECO:0000256" key="8">
    <source>
        <dbReference type="ARBA" id="ARBA00023004"/>
    </source>
</evidence>
<feature type="domain" description="NADH:flavin oxidoreductase/NADH oxidase N-terminal" evidence="10">
    <location>
        <begin position="42"/>
        <end position="135"/>
    </location>
</feature>
<evidence type="ECO:0000256" key="3">
    <source>
        <dbReference type="ARBA" id="ARBA00011048"/>
    </source>
</evidence>
<dbReference type="GO" id="GO:0046872">
    <property type="term" value="F:metal ion binding"/>
    <property type="evidence" value="ECO:0007669"/>
    <property type="project" value="UniProtKB-KW"/>
</dbReference>
<evidence type="ECO:0000256" key="6">
    <source>
        <dbReference type="ARBA" id="ARBA00022723"/>
    </source>
</evidence>
<dbReference type="Pfam" id="PF07992">
    <property type="entry name" value="Pyr_redox_2"/>
    <property type="match status" value="1"/>
</dbReference>
<dbReference type="Gene3D" id="3.20.20.70">
    <property type="entry name" value="Aldolase class I"/>
    <property type="match status" value="1"/>
</dbReference>
<evidence type="ECO:0000256" key="9">
    <source>
        <dbReference type="ARBA" id="ARBA00023014"/>
    </source>
</evidence>
<dbReference type="GO" id="GO:0008670">
    <property type="term" value="F:2,4-dienoyl-CoA reductase (NADPH) activity"/>
    <property type="evidence" value="ECO:0007669"/>
    <property type="project" value="TreeGrafter"/>
</dbReference>
<dbReference type="GO" id="GO:0010181">
    <property type="term" value="F:FMN binding"/>
    <property type="evidence" value="ECO:0007669"/>
    <property type="project" value="InterPro"/>
</dbReference>
<comment type="caution">
    <text evidence="12">The sequence shown here is derived from an EMBL/GenBank/DDBJ whole genome shotgun (WGS) entry which is preliminary data.</text>
</comment>
<reference evidence="12 13" key="1">
    <citation type="submission" date="2019-03" db="EMBL/GenBank/DDBJ databases">
        <title>Lake Tanganyika Metagenome-Assembled Genomes (MAGs).</title>
        <authorList>
            <person name="Tran P."/>
        </authorList>
    </citation>
    <scope>NUCLEOTIDE SEQUENCE [LARGE SCALE GENOMIC DNA]</scope>
    <source>
        <strain evidence="12">K_DeepCast_65m_m2_236</strain>
    </source>
</reference>
<dbReference type="InterPro" id="IPR001155">
    <property type="entry name" value="OxRdtase_FMN_N"/>
</dbReference>
<evidence type="ECO:0000256" key="2">
    <source>
        <dbReference type="ARBA" id="ARBA00001966"/>
    </source>
</evidence>
<evidence type="ECO:0000256" key="5">
    <source>
        <dbReference type="ARBA" id="ARBA00022643"/>
    </source>
</evidence>
<dbReference type="GO" id="GO:0051536">
    <property type="term" value="F:iron-sulfur cluster binding"/>
    <property type="evidence" value="ECO:0007669"/>
    <property type="project" value="UniProtKB-KW"/>
</dbReference>
<dbReference type="PANTHER" id="PTHR42917:SF2">
    <property type="entry name" value="2,4-DIENOYL-COA REDUCTASE [(2E)-ENOYL-COA-PRODUCING]"/>
    <property type="match status" value="1"/>
</dbReference>
<name>A0A938BP42_9BACT</name>
<proteinExistence type="inferred from homology"/>
<dbReference type="SUPFAM" id="SSF51971">
    <property type="entry name" value="Nucleotide-binding domain"/>
    <property type="match status" value="1"/>
</dbReference>
<dbReference type="EMBL" id="VGJX01000738">
    <property type="protein sequence ID" value="MBM3275825.1"/>
    <property type="molecule type" value="Genomic_DNA"/>
</dbReference>
<keyword evidence="9" id="KW-0411">Iron-sulfur</keyword>
<dbReference type="GO" id="GO:0033543">
    <property type="term" value="P:fatty acid beta-oxidation, unsaturated, even number, reductase/isomerase pathway"/>
    <property type="evidence" value="ECO:0007669"/>
    <property type="project" value="TreeGrafter"/>
</dbReference>
<dbReference type="InterPro" id="IPR013785">
    <property type="entry name" value="Aldolase_TIM"/>
</dbReference>